<dbReference type="Proteomes" id="UP000231019">
    <property type="component" value="Unassembled WGS sequence"/>
</dbReference>
<dbReference type="EMBL" id="PFFQ01000053">
    <property type="protein sequence ID" value="PIW15266.1"/>
    <property type="molecule type" value="Genomic_DNA"/>
</dbReference>
<gene>
    <name evidence="2" type="ORF">COW36_17775</name>
</gene>
<organism evidence="2 3">
    <name type="scientific">bacterium (Candidatus Blackallbacteria) CG17_big_fil_post_rev_8_21_14_2_50_48_46</name>
    <dbReference type="NCBI Taxonomy" id="2014261"/>
    <lineage>
        <taxon>Bacteria</taxon>
        <taxon>Candidatus Blackallbacteria</taxon>
    </lineage>
</organism>
<dbReference type="AlphaFoldDB" id="A0A2M7G0W2"/>
<feature type="domain" description="ARG and Rhodanese-Phosphatase-superfamily-associated" evidence="1">
    <location>
        <begin position="14"/>
        <end position="288"/>
    </location>
</feature>
<evidence type="ECO:0000313" key="2">
    <source>
        <dbReference type="EMBL" id="PIW15266.1"/>
    </source>
</evidence>
<proteinExistence type="predicted"/>
<dbReference type="Pfam" id="PF22549">
    <property type="entry name" value="ARPP-2"/>
    <property type="match status" value="1"/>
</dbReference>
<evidence type="ECO:0000313" key="3">
    <source>
        <dbReference type="Proteomes" id="UP000231019"/>
    </source>
</evidence>
<name>A0A2M7G0W2_9BACT</name>
<protein>
    <recommendedName>
        <fullName evidence="1">ARG and Rhodanese-Phosphatase-superfamily-associated domain-containing protein</fullName>
    </recommendedName>
</protein>
<sequence>MPQWNQTQLAQHFNLSGISCAPGQIWNGIRLVPLLREKPIEDLRLFRERNSADLSVVEVDDDLNYFSYIPHSYVLHWRPDGVPDCVSGTQIRKKNQDGKRWKHAPVAQFERMAKKRGTRQLRFLPQHLGIESYLHQFFNVPKIDWRDTYSRSAISKGLLPRSTWMLSGWGIDGFRDALRLFERYPQQIGMMLFVGDLLAAIQVCPSAQDYQALHSSFLEDLYGEIFWYYSRFPGKLPELQAEGDSQAQSFEDLRVELQSLRGEISAFQTWMANGLLETPIRSQEVQGVGPYHLHRFISELSPPFGDQTHLGEFICDSQGRLAYLKTCRLSRQQSEQAWLLEQLDAQLWHLEKTAKALNISHDQLVLKMEKLGLGKLLKPQVLDQVHKREREKK</sequence>
<reference evidence="2 3" key="1">
    <citation type="submission" date="2017-09" db="EMBL/GenBank/DDBJ databases">
        <title>Depth-based differentiation of microbial function through sediment-hosted aquifers and enrichment of novel symbionts in the deep terrestrial subsurface.</title>
        <authorList>
            <person name="Probst A.J."/>
            <person name="Ladd B."/>
            <person name="Jarett J.K."/>
            <person name="Geller-Mcgrath D.E."/>
            <person name="Sieber C.M."/>
            <person name="Emerson J.B."/>
            <person name="Anantharaman K."/>
            <person name="Thomas B.C."/>
            <person name="Malmstrom R."/>
            <person name="Stieglmeier M."/>
            <person name="Klingl A."/>
            <person name="Woyke T."/>
            <person name="Ryan C.M."/>
            <person name="Banfield J.F."/>
        </authorList>
    </citation>
    <scope>NUCLEOTIDE SEQUENCE [LARGE SCALE GENOMIC DNA]</scope>
    <source>
        <strain evidence="2">CG17_big_fil_post_rev_8_21_14_2_50_48_46</strain>
    </source>
</reference>
<dbReference type="InterPro" id="IPR054346">
    <property type="entry name" value="ARPP-2"/>
</dbReference>
<evidence type="ECO:0000259" key="1">
    <source>
        <dbReference type="Pfam" id="PF22549"/>
    </source>
</evidence>
<dbReference type="SUPFAM" id="SSF46689">
    <property type="entry name" value="Homeodomain-like"/>
    <property type="match status" value="1"/>
</dbReference>
<dbReference type="InterPro" id="IPR009057">
    <property type="entry name" value="Homeodomain-like_sf"/>
</dbReference>
<accession>A0A2M7G0W2</accession>
<comment type="caution">
    <text evidence="2">The sequence shown here is derived from an EMBL/GenBank/DDBJ whole genome shotgun (WGS) entry which is preliminary data.</text>
</comment>